<evidence type="ECO:0000256" key="4">
    <source>
        <dbReference type="ARBA" id="ARBA00023125"/>
    </source>
</evidence>
<keyword evidence="8" id="KW-1185">Reference proteome</keyword>
<dbReference type="InterPro" id="IPR015927">
    <property type="entry name" value="Peptidase_S24_S26A/B/C"/>
</dbReference>
<accession>A0ABS7BQ80</accession>
<proteinExistence type="predicted"/>
<dbReference type="PANTHER" id="PTHR40661:SF3">
    <property type="entry name" value="FELS-1 PROPHAGE TRANSCRIPTIONAL REGULATOR"/>
    <property type="match status" value="1"/>
</dbReference>
<evidence type="ECO:0000259" key="6">
    <source>
        <dbReference type="Pfam" id="PF00717"/>
    </source>
</evidence>
<dbReference type="Proteomes" id="UP000759103">
    <property type="component" value="Unassembled WGS sequence"/>
</dbReference>
<dbReference type="Pfam" id="PF00717">
    <property type="entry name" value="Peptidase_S24"/>
    <property type="match status" value="1"/>
</dbReference>
<dbReference type="EMBL" id="JAHXZN010000004">
    <property type="protein sequence ID" value="MBW6531772.1"/>
    <property type="molecule type" value="Genomic_DNA"/>
</dbReference>
<keyword evidence="5" id="KW-0804">Transcription</keyword>
<dbReference type="Gene3D" id="2.10.109.10">
    <property type="entry name" value="Umud Fragment, subunit A"/>
    <property type="match status" value="1"/>
</dbReference>
<reference evidence="7 8" key="1">
    <citation type="submission" date="2021-07" db="EMBL/GenBank/DDBJ databases">
        <title>Sphingomonas sp.</title>
        <authorList>
            <person name="Feng G."/>
            <person name="Li J."/>
            <person name="Pan M."/>
        </authorList>
    </citation>
    <scope>NUCLEOTIDE SEQUENCE [LARGE SCALE GENOMIC DNA]</scope>
    <source>
        <strain evidence="7 8">RRHST34</strain>
    </source>
</reference>
<dbReference type="InterPro" id="IPR019756">
    <property type="entry name" value="Pept_S26A_signal_pept_1_Ser-AS"/>
</dbReference>
<dbReference type="SUPFAM" id="SSF51306">
    <property type="entry name" value="LexA/Signal peptidase"/>
    <property type="match status" value="1"/>
</dbReference>
<evidence type="ECO:0000256" key="1">
    <source>
        <dbReference type="ARBA" id="ARBA00022670"/>
    </source>
</evidence>
<dbReference type="PANTHER" id="PTHR40661">
    <property type="match status" value="1"/>
</dbReference>
<evidence type="ECO:0000256" key="2">
    <source>
        <dbReference type="ARBA" id="ARBA00022801"/>
    </source>
</evidence>
<feature type="domain" description="Peptidase S24/S26A/S26B/S26C" evidence="6">
    <location>
        <begin position="81"/>
        <end position="196"/>
    </location>
</feature>
<organism evidence="7 8">
    <name type="scientific">Sphingomonas citri</name>
    <dbReference type="NCBI Taxonomy" id="2862499"/>
    <lineage>
        <taxon>Bacteria</taxon>
        <taxon>Pseudomonadati</taxon>
        <taxon>Pseudomonadota</taxon>
        <taxon>Alphaproteobacteria</taxon>
        <taxon>Sphingomonadales</taxon>
        <taxon>Sphingomonadaceae</taxon>
        <taxon>Sphingomonas</taxon>
    </lineage>
</organism>
<evidence type="ECO:0000313" key="7">
    <source>
        <dbReference type="EMBL" id="MBW6531772.1"/>
    </source>
</evidence>
<gene>
    <name evidence="7" type="ORF">KZ820_13590</name>
</gene>
<name>A0ABS7BQ80_9SPHN</name>
<dbReference type="PROSITE" id="PS00501">
    <property type="entry name" value="SPASE_I_1"/>
    <property type="match status" value="1"/>
</dbReference>
<evidence type="ECO:0000256" key="5">
    <source>
        <dbReference type="ARBA" id="ARBA00023163"/>
    </source>
</evidence>
<dbReference type="InterPro" id="IPR036286">
    <property type="entry name" value="LexA/Signal_pep-like_sf"/>
</dbReference>
<dbReference type="CDD" id="cd06529">
    <property type="entry name" value="S24_LexA-like"/>
    <property type="match status" value="1"/>
</dbReference>
<keyword evidence="2" id="KW-0378">Hydrolase</keyword>
<keyword evidence="1" id="KW-0645">Protease</keyword>
<evidence type="ECO:0000256" key="3">
    <source>
        <dbReference type="ARBA" id="ARBA00023015"/>
    </source>
</evidence>
<keyword evidence="4" id="KW-0238">DNA-binding</keyword>
<dbReference type="InterPro" id="IPR039418">
    <property type="entry name" value="LexA-like"/>
</dbReference>
<sequence>MAETPQQALTRAAAERGVALSALSRMIGRNQAYLSQFVLRGSPRRLPERERRLLADFLALDEAALGAAPREEDVAVPWLAVRAAAGHGRVAEERLLRTEPVPRALMRAAGITPAAASLITVAGESMAPTLRDGDRLLVDTADRRPSAGGAIYVIRRDEELAVKRLIPEGATVAVHSDNPDWPTLRVATRALVVVGRARLLTRML</sequence>
<dbReference type="RefSeq" id="WP_219749143.1">
    <property type="nucleotide sequence ID" value="NZ_JAHXZN010000004.1"/>
</dbReference>
<protein>
    <submittedName>
        <fullName evidence="7">S24 family peptidase</fullName>
    </submittedName>
</protein>
<evidence type="ECO:0000313" key="8">
    <source>
        <dbReference type="Proteomes" id="UP000759103"/>
    </source>
</evidence>
<comment type="caution">
    <text evidence="7">The sequence shown here is derived from an EMBL/GenBank/DDBJ whole genome shotgun (WGS) entry which is preliminary data.</text>
</comment>
<keyword evidence="3" id="KW-0805">Transcription regulation</keyword>